<proteinExistence type="predicted"/>
<sequence length="155" mass="17125">MTQEQLAARALLEHGMKVPARAPSLLRAFGKKEISILIPPPTLGTLYRVDELVEASGMTALIDDQSVNIHEARRRFTKPLSLAIAICISNGSAIGWLVRKPLAWWLREHLQPLHLLTVGEVIEALRLDKAFLNTTRSVIGMKMTRPNLGQTAKGS</sequence>
<dbReference type="EMBL" id="JBHUPD010000003">
    <property type="protein sequence ID" value="MFD2874037.1"/>
    <property type="molecule type" value="Genomic_DNA"/>
</dbReference>
<dbReference type="RefSeq" id="WP_377187928.1">
    <property type="nucleotide sequence ID" value="NZ_JBHUPD010000003.1"/>
</dbReference>
<reference evidence="2" key="1">
    <citation type="journal article" date="2019" name="Int. J. Syst. Evol. Microbiol.">
        <title>The Global Catalogue of Microorganisms (GCM) 10K type strain sequencing project: providing services to taxonomists for standard genome sequencing and annotation.</title>
        <authorList>
            <consortium name="The Broad Institute Genomics Platform"/>
            <consortium name="The Broad Institute Genome Sequencing Center for Infectious Disease"/>
            <person name="Wu L."/>
            <person name="Ma J."/>
        </authorList>
    </citation>
    <scope>NUCLEOTIDE SEQUENCE [LARGE SCALE GENOMIC DNA]</scope>
    <source>
        <strain evidence="2">KCTC 22437</strain>
    </source>
</reference>
<dbReference type="Proteomes" id="UP001597557">
    <property type="component" value="Unassembled WGS sequence"/>
</dbReference>
<evidence type="ECO:0000313" key="2">
    <source>
        <dbReference type="Proteomes" id="UP001597557"/>
    </source>
</evidence>
<organism evidence="1 2">
    <name type="scientific">Mucilaginibacter ximonensis</name>
    <dbReference type="NCBI Taxonomy" id="538021"/>
    <lineage>
        <taxon>Bacteria</taxon>
        <taxon>Pseudomonadati</taxon>
        <taxon>Bacteroidota</taxon>
        <taxon>Sphingobacteriia</taxon>
        <taxon>Sphingobacteriales</taxon>
        <taxon>Sphingobacteriaceae</taxon>
        <taxon>Mucilaginibacter</taxon>
    </lineage>
</organism>
<accession>A0ABW5YGT7</accession>
<protein>
    <submittedName>
        <fullName evidence="1">Uncharacterized protein</fullName>
    </submittedName>
</protein>
<keyword evidence="2" id="KW-1185">Reference proteome</keyword>
<gene>
    <name evidence="1" type="ORF">ACFS5N_16260</name>
</gene>
<comment type="caution">
    <text evidence="1">The sequence shown here is derived from an EMBL/GenBank/DDBJ whole genome shotgun (WGS) entry which is preliminary data.</text>
</comment>
<name>A0ABW5YGT7_9SPHI</name>
<evidence type="ECO:0000313" key="1">
    <source>
        <dbReference type="EMBL" id="MFD2874037.1"/>
    </source>
</evidence>